<gene>
    <name evidence="1" type="ORF">NOL13_10120</name>
</gene>
<dbReference type="Proteomes" id="UP001152875">
    <property type="component" value="Unassembled WGS sequence"/>
</dbReference>
<sequence>MTNTKISTMLHDFNVRFTKCISDMATCSFDPEYKNSQGVKVGFKLVDSPYRCYNFDEISEQICKEHGYDKLQSVDSILPILPLPNDKLYLIEFKNNRSNIPWADVRAKILNSLLFFQYFYKIDIKDFTDIVTITVKYSTSKNKHNLNQMRKHLGLKIGSEADEVEHFKILKDMYGIISYKFDSIDFIEFLEQNNLV</sequence>
<dbReference type="AlphaFoldDB" id="A0A9X4MT16"/>
<reference evidence="1" key="1">
    <citation type="submission" date="2022-07" db="EMBL/GenBank/DDBJ databases">
        <title>Whole Genome Sequencing of Streptococcus suis.</title>
        <authorList>
            <person name="Dai X."/>
            <person name="Huang J."/>
            <person name="Wang L."/>
        </authorList>
    </citation>
    <scope>NUCLEOTIDE SEQUENCE</scope>
    <source>
        <strain evidence="1">XNB2</strain>
    </source>
</reference>
<dbReference type="EMBL" id="JANFMP010000037">
    <property type="protein sequence ID" value="MDG4527737.1"/>
    <property type="molecule type" value="Genomic_DNA"/>
</dbReference>
<evidence type="ECO:0000313" key="1">
    <source>
        <dbReference type="EMBL" id="MDG4527737.1"/>
    </source>
</evidence>
<organism evidence="1 2">
    <name type="scientific">Streptococcus suis</name>
    <dbReference type="NCBI Taxonomy" id="1307"/>
    <lineage>
        <taxon>Bacteria</taxon>
        <taxon>Bacillati</taxon>
        <taxon>Bacillota</taxon>
        <taxon>Bacilli</taxon>
        <taxon>Lactobacillales</taxon>
        <taxon>Streptococcaceae</taxon>
        <taxon>Streptococcus</taxon>
    </lineage>
</organism>
<accession>A0A9X4MT16</accession>
<proteinExistence type="predicted"/>
<evidence type="ECO:0000313" key="2">
    <source>
        <dbReference type="Proteomes" id="UP001152875"/>
    </source>
</evidence>
<dbReference type="RefSeq" id="WP_172034988.1">
    <property type="nucleotide sequence ID" value="NZ_JANFMO010000040.1"/>
</dbReference>
<comment type="caution">
    <text evidence="1">The sequence shown here is derived from an EMBL/GenBank/DDBJ whole genome shotgun (WGS) entry which is preliminary data.</text>
</comment>
<name>A0A9X4MT16_STRSU</name>
<protein>
    <submittedName>
        <fullName evidence="1">Uncharacterized protein</fullName>
    </submittedName>
</protein>